<organism evidence="2 3">
    <name type="scientific">Mycena albidolilacea</name>
    <dbReference type="NCBI Taxonomy" id="1033008"/>
    <lineage>
        <taxon>Eukaryota</taxon>
        <taxon>Fungi</taxon>
        <taxon>Dikarya</taxon>
        <taxon>Basidiomycota</taxon>
        <taxon>Agaricomycotina</taxon>
        <taxon>Agaricomycetes</taxon>
        <taxon>Agaricomycetidae</taxon>
        <taxon>Agaricales</taxon>
        <taxon>Marasmiineae</taxon>
        <taxon>Mycenaceae</taxon>
        <taxon>Mycena</taxon>
    </lineage>
</organism>
<sequence length="121" mass="14063">MTSEPPPLTSTHAPGLTPLEIKRTERNEKARLRMARKRAELVFRPLEEQKLVAERAKIHQAKYRAKHREELRRGEAERRAALYKARYGPEACLLYQARGKRKRSPSSSTEPSEKLDDRECP</sequence>
<feature type="compositionally biased region" description="Basic and acidic residues" evidence="1">
    <location>
        <begin position="111"/>
        <end position="121"/>
    </location>
</feature>
<evidence type="ECO:0000313" key="2">
    <source>
        <dbReference type="EMBL" id="KAJ7311564.1"/>
    </source>
</evidence>
<feature type="region of interest" description="Disordered" evidence="1">
    <location>
        <begin position="1"/>
        <end position="27"/>
    </location>
</feature>
<feature type="region of interest" description="Disordered" evidence="1">
    <location>
        <begin position="96"/>
        <end position="121"/>
    </location>
</feature>
<evidence type="ECO:0000256" key="1">
    <source>
        <dbReference type="SAM" id="MobiDB-lite"/>
    </source>
</evidence>
<accession>A0AAD7ECG2</accession>
<dbReference type="EMBL" id="JARIHO010000075">
    <property type="protein sequence ID" value="KAJ7311564.1"/>
    <property type="molecule type" value="Genomic_DNA"/>
</dbReference>
<proteinExistence type="predicted"/>
<dbReference type="AlphaFoldDB" id="A0AAD7ECG2"/>
<protein>
    <submittedName>
        <fullName evidence="2">Uncharacterized protein</fullName>
    </submittedName>
</protein>
<comment type="caution">
    <text evidence="2">The sequence shown here is derived from an EMBL/GenBank/DDBJ whole genome shotgun (WGS) entry which is preliminary data.</text>
</comment>
<name>A0AAD7ECG2_9AGAR</name>
<reference evidence="2" key="1">
    <citation type="submission" date="2023-03" db="EMBL/GenBank/DDBJ databases">
        <title>Massive genome expansion in bonnet fungi (Mycena s.s.) driven by repeated elements and novel gene families across ecological guilds.</title>
        <authorList>
            <consortium name="Lawrence Berkeley National Laboratory"/>
            <person name="Harder C.B."/>
            <person name="Miyauchi S."/>
            <person name="Viragh M."/>
            <person name="Kuo A."/>
            <person name="Thoen E."/>
            <person name="Andreopoulos B."/>
            <person name="Lu D."/>
            <person name="Skrede I."/>
            <person name="Drula E."/>
            <person name="Henrissat B."/>
            <person name="Morin E."/>
            <person name="Kohler A."/>
            <person name="Barry K."/>
            <person name="LaButti K."/>
            <person name="Morin E."/>
            <person name="Salamov A."/>
            <person name="Lipzen A."/>
            <person name="Mereny Z."/>
            <person name="Hegedus B."/>
            <person name="Baldrian P."/>
            <person name="Stursova M."/>
            <person name="Weitz H."/>
            <person name="Taylor A."/>
            <person name="Grigoriev I.V."/>
            <person name="Nagy L.G."/>
            <person name="Martin F."/>
            <person name="Kauserud H."/>
        </authorList>
    </citation>
    <scope>NUCLEOTIDE SEQUENCE</scope>
    <source>
        <strain evidence="2">CBHHK002</strain>
    </source>
</reference>
<evidence type="ECO:0000313" key="3">
    <source>
        <dbReference type="Proteomes" id="UP001218218"/>
    </source>
</evidence>
<gene>
    <name evidence="2" type="ORF">DFH08DRAFT_1087906</name>
</gene>
<keyword evidence="3" id="KW-1185">Reference proteome</keyword>
<dbReference type="Proteomes" id="UP001218218">
    <property type="component" value="Unassembled WGS sequence"/>
</dbReference>